<proteinExistence type="predicted"/>
<feature type="domain" description="Tr-type G" evidence="9">
    <location>
        <begin position="1"/>
        <end position="171"/>
    </location>
</feature>
<evidence type="ECO:0000313" key="10">
    <source>
        <dbReference type="EMBL" id="CAB4748386.1"/>
    </source>
</evidence>
<reference evidence="10" key="1">
    <citation type="submission" date="2020-05" db="EMBL/GenBank/DDBJ databases">
        <authorList>
            <person name="Chiriac C."/>
            <person name="Salcher M."/>
            <person name="Ghai R."/>
            <person name="Kavagutti S V."/>
        </authorList>
    </citation>
    <scope>NUCLEOTIDE SEQUENCE</scope>
</reference>
<sequence length="572" mass="62787">MTVIATAGHVDHGKSSLVRALTGTDPDRWEEEKRRGMTIDLGFASTVLPSGAVASFIDVPGHIRFLRNMLAGVGAIDACVLVVDAKEGWMPQTEEHFQILKLLGVACGVVALTKIDLIDEDLGNIRRREIVEHTSGSFLANSEIIATSVTTQVGLDKFRTALDELVASDPLKNNLIARHRPRLWIDRSFTAKGAGTVVTGTLIDGSLHVGDELVVVRTQQTVRIREIQQHEKAITTLDDGNRCALNLVGISHEEISRGDALVNVKQWKPTAMFDASLRIVPSLKHRVTRRGSYSVYIGAGEFSAKIRLIGVRELNADEQGCVRIAIDSSLALKPGDRYILRESGRQETIGGGEVLDIHPILRVSRAKPDRSLERLIAEHGWITVNDFELLTAQRLPAVVGEWLTTPELYDTLRKDLALQLSKNPDGIEVSRLKTHEQAVIATLPEVVIEMGRARIKGANSISDHPYAGLFAHAGVTPPDTKNLDRNIVRQLVHRGLLVDVDGTVFHITAIETARLNVIEILNQSPNGFTVSQFREHLGITRKHAVPLLEALDSRGITKRLDDLRVGGARLVS</sequence>
<dbReference type="PANTHER" id="PTHR43721:SF22">
    <property type="entry name" value="ELONGATION FACTOR TU, MITOCHONDRIAL"/>
    <property type="match status" value="1"/>
</dbReference>
<dbReference type="CDD" id="cd04171">
    <property type="entry name" value="SelB"/>
    <property type="match status" value="1"/>
</dbReference>
<keyword evidence="5" id="KW-0648">Protein biosynthesis</keyword>
<evidence type="ECO:0000259" key="9">
    <source>
        <dbReference type="PROSITE" id="PS51722"/>
    </source>
</evidence>
<dbReference type="PROSITE" id="PS00301">
    <property type="entry name" value="G_TR_1"/>
    <property type="match status" value="1"/>
</dbReference>
<dbReference type="InterPro" id="IPR009001">
    <property type="entry name" value="Transl_elong_EF1A/Init_IF2_C"/>
</dbReference>
<dbReference type="PROSITE" id="PS51722">
    <property type="entry name" value="G_TR_2"/>
    <property type="match status" value="1"/>
</dbReference>
<dbReference type="SUPFAM" id="SSF50465">
    <property type="entry name" value="EF-Tu/eEF-1alpha/eIF2-gamma C-terminal domain"/>
    <property type="match status" value="1"/>
</dbReference>
<dbReference type="GO" id="GO:0001514">
    <property type="term" value="P:selenocysteine incorporation"/>
    <property type="evidence" value="ECO:0007669"/>
    <property type="project" value="InterPro"/>
</dbReference>
<dbReference type="InterPro" id="IPR027417">
    <property type="entry name" value="P-loop_NTPase"/>
</dbReference>
<dbReference type="InterPro" id="IPR031157">
    <property type="entry name" value="G_TR_CS"/>
</dbReference>
<dbReference type="Gene3D" id="3.40.50.300">
    <property type="entry name" value="P-loop containing nucleotide triphosphate hydrolases"/>
    <property type="match status" value="1"/>
</dbReference>
<dbReference type="Pfam" id="PF09107">
    <property type="entry name" value="WHD_3rd_SelB"/>
    <property type="match status" value="1"/>
</dbReference>
<keyword evidence="4" id="KW-0547">Nucleotide-binding</keyword>
<dbReference type="GO" id="GO:0003746">
    <property type="term" value="F:translation elongation factor activity"/>
    <property type="evidence" value="ECO:0007669"/>
    <property type="project" value="InterPro"/>
</dbReference>
<dbReference type="PANTHER" id="PTHR43721">
    <property type="entry name" value="ELONGATION FACTOR TU-RELATED"/>
    <property type="match status" value="1"/>
</dbReference>
<dbReference type="GO" id="GO:0003723">
    <property type="term" value="F:RNA binding"/>
    <property type="evidence" value="ECO:0007669"/>
    <property type="project" value="InterPro"/>
</dbReference>
<dbReference type="InterPro" id="IPR015191">
    <property type="entry name" value="SelB_WHD4"/>
</dbReference>
<dbReference type="InterPro" id="IPR009000">
    <property type="entry name" value="Transl_B-barrel_sf"/>
</dbReference>
<dbReference type="GO" id="GO:0003924">
    <property type="term" value="F:GTPase activity"/>
    <property type="evidence" value="ECO:0007669"/>
    <property type="project" value="InterPro"/>
</dbReference>
<dbReference type="Gene3D" id="2.40.30.10">
    <property type="entry name" value="Translation factors"/>
    <property type="match status" value="1"/>
</dbReference>
<dbReference type="Pfam" id="PF00009">
    <property type="entry name" value="GTP_EFTU"/>
    <property type="match status" value="1"/>
</dbReference>
<evidence type="ECO:0000256" key="3">
    <source>
        <dbReference type="ARBA" id="ARBA00022490"/>
    </source>
</evidence>
<dbReference type="InterPro" id="IPR036388">
    <property type="entry name" value="WH-like_DNA-bd_sf"/>
</dbReference>
<keyword evidence="6" id="KW-0342">GTP-binding</keyword>
<dbReference type="InterPro" id="IPR004535">
    <property type="entry name" value="Transl_elong_SelB"/>
</dbReference>
<keyword evidence="3" id="KW-0963">Cytoplasm</keyword>
<dbReference type="AlphaFoldDB" id="A0A6J6TMG6"/>
<evidence type="ECO:0000256" key="8">
    <source>
        <dbReference type="ARBA" id="ARBA00031615"/>
    </source>
</evidence>
<dbReference type="Gene3D" id="1.10.10.10">
    <property type="entry name" value="Winged helix-like DNA-binding domain superfamily/Winged helix DNA-binding domain"/>
    <property type="match status" value="1"/>
</dbReference>
<evidence type="ECO:0000256" key="2">
    <source>
        <dbReference type="ARBA" id="ARBA00015953"/>
    </source>
</evidence>
<name>A0A6J6TMG6_9ZZZZ</name>
<dbReference type="SUPFAM" id="SSF52540">
    <property type="entry name" value="P-loop containing nucleoside triphosphate hydrolases"/>
    <property type="match status" value="1"/>
</dbReference>
<evidence type="ECO:0000256" key="5">
    <source>
        <dbReference type="ARBA" id="ARBA00022917"/>
    </source>
</evidence>
<evidence type="ECO:0000256" key="6">
    <source>
        <dbReference type="ARBA" id="ARBA00023134"/>
    </source>
</evidence>
<comment type="function">
    <text evidence="7">Translation factor necessary for the incorporation of selenocysteine into proteins. It probably replaces EF-Tu for the insertion of selenocysteine directed by the UGA codon. SelB binds GTP and GDP.</text>
</comment>
<protein>
    <recommendedName>
        <fullName evidence="2">Selenocysteine-specific elongation factor</fullName>
    </recommendedName>
    <alternativeName>
        <fullName evidence="8">SelB translation factor</fullName>
    </alternativeName>
</protein>
<dbReference type="EMBL" id="CAEZZK010000002">
    <property type="protein sequence ID" value="CAB4748386.1"/>
    <property type="molecule type" value="Genomic_DNA"/>
</dbReference>
<dbReference type="SUPFAM" id="SSF46785">
    <property type="entry name" value="Winged helix' DNA-binding domain"/>
    <property type="match status" value="1"/>
</dbReference>
<dbReference type="InterPro" id="IPR004161">
    <property type="entry name" value="EFTu-like_2"/>
</dbReference>
<dbReference type="Pfam" id="PF03144">
    <property type="entry name" value="GTP_EFTU_D2"/>
    <property type="match status" value="1"/>
</dbReference>
<organism evidence="10">
    <name type="scientific">freshwater metagenome</name>
    <dbReference type="NCBI Taxonomy" id="449393"/>
    <lineage>
        <taxon>unclassified sequences</taxon>
        <taxon>metagenomes</taxon>
        <taxon>ecological metagenomes</taxon>
    </lineage>
</organism>
<dbReference type="InterPro" id="IPR000795">
    <property type="entry name" value="T_Tr_GTP-bd_dom"/>
</dbReference>
<dbReference type="GO" id="GO:0005829">
    <property type="term" value="C:cytosol"/>
    <property type="evidence" value="ECO:0007669"/>
    <property type="project" value="TreeGrafter"/>
</dbReference>
<gene>
    <name evidence="10" type="ORF">UFOPK2855_00012</name>
</gene>
<dbReference type="InterPro" id="IPR036390">
    <property type="entry name" value="WH_DNA-bd_sf"/>
</dbReference>
<dbReference type="Pfam" id="PF25461">
    <property type="entry name" value="Beta-barrel_SelB"/>
    <property type="match status" value="1"/>
</dbReference>
<accession>A0A6J6TMG6</accession>
<evidence type="ECO:0000256" key="7">
    <source>
        <dbReference type="ARBA" id="ARBA00025526"/>
    </source>
</evidence>
<evidence type="ECO:0000256" key="1">
    <source>
        <dbReference type="ARBA" id="ARBA00004496"/>
    </source>
</evidence>
<dbReference type="InterPro" id="IPR057335">
    <property type="entry name" value="Beta-barrel_SelB"/>
</dbReference>
<comment type="subcellular location">
    <subcellularLocation>
        <location evidence="1">Cytoplasm</location>
    </subcellularLocation>
</comment>
<evidence type="ECO:0000256" key="4">
    <source>
        <dbReference type="ARBA" id="ARBA00022741"/>
    </source>
</evidence>
<dbReference type="PRINTS" id="PR00315">
    <property type="entry name" value="ELONGATNFCT"/>
</dbReference>
<dbReference type="SUPFAM" id="SSF50447">
    <property type="entry name" value="Translation proteins"/>
    <property type="match status" value="1"/>
</dbReference>
<dbReference type="NCBIfam" id="TIGR00475">
    <property type="entry name" value="selB"/>
    <property type="match status" value="1"/>
</dbReference>
<dbReference type="GO" id="GO:0005525">
    <property type="term" value="F:GTP binding"/>
    <property type="evidence" value="ECO:0007669"/>
    <property type="project" value="UniProtKB-KW"/>
</dbReference>
<dbReference type="InterPro" id="IPR050055">
    <property type="entry name" value="EF-Tu_GTPase"/>
</dbReference>